<accession>A0A934N997</accession>
<evidence type="ECO:0000256" key="3">
    <source>
        <dbReference type="ARBA" id="ARBA00022679"/>
    </source>
</evidence>
<dbReference type="InterPro" id="IPR050321">
    <property type="entry name" value="Glycosyltr_2/OpgH_subfam"/>
</dbReference>
<dbReference type="PANTHER" id="PTHR43867:SF2">
    <property type="entry name" value="CELLULOSE SYNTHASE CATALYTIC SUBUNIT A [UDP-FORMING]"/>
    <property type="match status" value="1"/>
</dbReference>
<feature type="transmembrane region" description="Helical" evidence="8">
    <location>
        <begin position="388"/>
        <end position="410"/>
    </location>
</feature>
<feature type="region of interest" description="Disordered" evidence="7">
    <location>
        <begin position="83"/>
        <end position="121"/>
    </location>
</feature>
<feature type="compositionally biased region" description="Basic and acidic residues" evidence="7">
    <location>
        <begin position="533"/>
        <end position="544"/>
    </location>
</feature>
<keyword evidence="2" id="KW-0328">Glycosyltransferase</keyword>
<dbReference type="AlphaFoldDB" id="A0A934N997"/>
<evidence type="ECO:0000256" key="1">
    <source>
        <dbReference type="ARBA" id="ARBA00004141"/>
    </source>
</evidence>
<protein>
    <submittedName>
        <fullName evidence="9">Glycosyltransferase</fullName>
    </submittedName>
</protein>
<dbReference type="InterPro" id="IPR029044">
    <property type="entry name" value="Nucleotide-diphossugar_trans"/>
</dbReference>
<organism evidence="9 10">
    <name type="scientific">Candidatus Nephthysia bennettiae</name>
    <dbReference type="NCBI Taxonomy" id="3127016"/>
    <lineage>
        <taxon>Bacteria</taxon>
        <taxon>Bacillati</taxon>
        <taxon>Candidatus Dormiibacterota</taxon>
        <taxon>Candidatus Dormibacteria</taxon>
        <taxon>Candidatus Dormibacterales</taxon>
        <taxon>Candidatus Dormibacteraceae</taxon>
        <taxon>Candidatus Nephthysia</taxon>
    </lineage>
</organism>
<evidence type="ECO:0000256" key="5">
    <source>
        <dbReference type="ARBA" id="ARBA00022989"/>
    </source>
</evidence>
<evidence type="ECO:0000256" key="7">
    <source>
        <dbReference type="SAM" id="MobiDB-lite"/>
    </source>
</evidence>
<feature type="region of interest" description="Disordered" evidence="7">
    <location>
        <begin position="519"/>
        <end position="556"/>
    </location>
</feature>
<keyword evidence="5 8" id="KW-1133">Transmembrane helix</keyword>
<dbReference type="Gene3D" id="3.90.550.10">
    <property type="entry name" value="Spore Coat Polysaccharide Biosynthesis Protein SpsA, Chain A"/>
    <property type="match status" value="1"/>
</dbReference>
<dbReference type="Proteomes" id="UP000612893">
    <property type="component" value="Unassembled WGS sequence"/>
</dbReference>
<proteinExistence type="predicted"/>
<feature type="compositionally biased region" description="Gly residues" evidence="7">
    <location>
        <begin position="520"/>
        <end position="530"/>
    </location>
</feature>
<keyword evidence="6 8" id="KW-0472">Membrane</keyword>
<comment type="caution">
    <text evidence="9">The sequence shown here is derived from an EMBL/GenBank/DDBJ whole genome shotgun (WGS) entry which is preliminary data.</text>
</comment>
<dbReference type="SUPFAM" id="SSF53448">
    <property type="entry name" value="Nucleotide-diphospho-sugar transferases"/>
    <property type="match status" value="1"/>
</dbReference>
<dbReference type="PANTHER" id="PTHR43867">
    <property type="entry name" value="CELLULOSE SYNTHASE CATALYTIC SUBUNIT A [UDP-FORMING]"/>
    <property type="match status" value="1"/>
</dbReference>
<gene>
    <name evidence="9" type="ORF">JF922_10215</name>
</gene>
<dbReference type="GO" id="GO:0016020">
    <property type="term" value="C:membrane"/>
    <property type="evidence" value="ECO:0007669"/>
    <property type="project" value="UniProtKB-SubCell"/>
</dbReference>
<keyword evidence="4 8" id="KW-0812">Transmembrane</keyword>
<name>A0A934N997_9BACT</name>
<keyword evidence="3" id="KW-0808">Transferase</keyword>
<reference evidence="9" key="1">
    <citation type="submission" date="2020-10" db="EMBL/GenBank/DDBJ databases">
        <title>Ca. Dormibacterota MAGs.</title>
        <authorList>
            <person name="Montgomery K."/>
        </authorList>
    </citation>
    <scope>NUCLEOTIDE SEQUENCE [LARGE SCALE GENOMIC DNA]</scope>
    <source>
        <strain evidence="9">SC8812_S17_10</strain>
    </source>
</reference>
<feature type="transmembrane region" description="Helical" evidence="8">
    <location>
        <begin position="41"/>
        <end position="63"/>
    </location>
</feature>
<dbReference type="Pfam" id="PF13641">
    <property type="entry name" value="Glyco_tranf_2_3"/>
    <property type="match status" value="1"/>
</dbReference>
<evidence type="ECO:0000256" key="8">
    <source>
        <dbReference type="SAM" id="Phobius"/>
    </source>
</evidence>
<evidence type="ECO:0000256" key="4">
    <source>
        <dbReference type="ARBA" id="ARBA00022692"/>
    </source>
</evidence>
<dbReference type="RefSeq" id="WP_338201452.1">
    <property type="nucleotide sequence ID" value="NZ_JAEKNR010000109.1"/>
</dbReference>
<evidence type="ECO:0000256" key="6">
    <source>
        <dbReference type="ARBA" id="ARBA00023136"/>
    </source>
</evidence>
<evidence type="ECO:0000313" key="10">
    <source>
        <dbReference type="Proteomes" id="UP000612893"/>
    </source>
</evidence>
<evidence type="ECO:0000313" key="9">
    <source>
        <dbReference type="EMBL" id="MBJ7598444.1"/>
    </source>
</evidence>
<comment type="subcellular location">
    <subcellularLocation>
        <location evidence="1">Membrane</location>
        <topology evidence="1">Multi-pass membrane protein</topology>
    </subcellularLocation>
</comment>
<dbReference type="GO" id="GO:0016757">
    <property type="term" value="F:glycosyltransferase activity"/>
    <property type="evidence" value="ECO:0007669"/>
    <property type="project" value="UniProtKB-KW"/>
</dbReference>
<feature type="transmembrane region" description="Helical" evidence="8">
    <location>
        <begin position="422"/>
        <end position="444"/>
    </location>
</feature>
<dbReference type="EMBL" id="JAEKNR010000109">
    <property type="protein sequence ID" value="MBJ7598444.1"/>
    <property type="molecule type" value="Genomic_DNA"/>
</dbReference>
<evidence type="ECO:0000256" key="2">
    <source>
        <dbReference type="ARBA" id="ARBA00022676"/>
    </source>
</evidence>
<feature type="compositionally biased region" description="Gly residues" evidence="7">
    <location>
        <begin position="87"/>
        <end position="99"/>
    </location>
</feature>
<feature type="transmembrane region" description="Helical" evidence="8">
    <location>
        <begin position="456"/>
        <end position="478"/>
    </location>
</feature>
<sequence length="915" mass="98166">MGPTAAVRLLPIVTAALLILPIVGMVRGALAIAAGERPADVVGWIGTALSFLALLLGTAFFAYSIRYYLATILVLATTGAERRNGEAGNGNGTGNGHGNGLSRIAHRARGGNGVDEENGELERGDEPFVSIHIATYNEKRVLERLLEACEQLDYDRYEVVLVDDSTDETLDILDRWDGRPRFKIAHRPNRDGFKGGALQQALGMMDPRADFVLVFDADAVPFADSLQRFLPHFYKRRQAGGRPRRREEVAAVQSYQWHVLNKSENWLTAAVRAEYSGSYMVERVYQDDIGAMKMVAGTAYMIRADLLRELGWGRSLTEDWELTLRLYRRGYRVVYTPYAETPAECVSTFARLARQRMRWAEGHMFNVRRNFWPVLRSPYIGPLEKMEFLYFAGYYMQAALLAAGMLAWLISEIWMGQHVPQWTATFGWSLLLTNLLSLPIMNLAGLALEEASRRDLAGVLGAVAVSYLLVPFQAYAAIKGLLESDEGPWFRTPKTGRITDPVHHLRRLRAIRRWLFRGPTGNGNGDGNGHGHGHGDGGDGDGDKGGGGAAHVRRRPSRRAGWVVTAGLVAGLAALGVQATHVPVAEAATAIFYMHSGGFMDSTAPAGSSTQTGNLTGSGSTLAWVSSSGSTGPAPFSTSDVFVFNYTGTGTATSALLKESYAATQGGACGGTQIISWSTPLVTTAGQHQSSSGSPSSNITAPTGSFFCFQVTQTSTGSYQIGYDSTSAPTNLTDTQTSGTTLYLHSGSTLNTTAPISSSATTSTFSGPGSFFLWSTSGATSAPQTIHSTDAFVFTYYGSGAQSLNATVGFGYGTSFGCSGGTTSIFTSSQTLSNSAGAHQTSSMFPSSNVVVPTGSFFCFSITENSGNGFTLNYDSTAQPTALNSADVIFIPERLLALLALGVIGYPALRRLRRS</sequence>
<keyword evidence="10" id="KW-1185">Reference proteome</keyword>